<organism evidence="1 2">
    <name type="scientific">Candida boidinii</name>
    <name type="common">Yeast</name>
    <dbReference type="NCBI Taxonomy" id="5477"/>
    <lineage>
        <taxon>Eukaryota</taxon>
        <taxon>Fungi</taxon>
        <taxon>Dikarya</taxon>
        <taxon>Ascomycota</taxon>
        <taxon>Saccharomycotina</taxon>
        <taxon>Pichiomycetes</taxon>
        <taxon>Pichiales</taxon>
        <taxon>Pichiaceae</taxon>
        <taxon>Ogataea</taxon>
        <taxon>Ogataea/Candida clade</taxon>
    </lineage>
</organism>
<dbReference type="EMBL" id="BSXV01000455">
    <property type="protein sequence ID" value="GME89174.1"/>
    <property type="molecule type" value="Genomic_DNA"/>
</dbReference>
<protein>
    <submittedName>
        <fullName evidence="1">Unnamed protein product</fullName>
    </submittedName>
</protein>
<proteinExistence type="predicted"/>
<dbReference type="Proteomes" id="UP001165101">
    <property type="component" value="Unassembled WGS sequence"/>
</dbReference>
<evidence type="ECO:0000313" key="2">
    <source>
        <dbReference type="Proteomes" id="UP001165101"/>
    </source>
</evidence>
<sequence>MLVSIPIPNTKSDIYTKPQINSDKKNKRNINHNEDYQYDNNTNTINAKILVNSQLTDFRYLINKNDLMNSSNQLIDYLNTIFQFLFLNYNNNNSNNNNNNEIDINSLITFSKNYILFKNIKLSNLPWDNYQKITTTSNNNINNNNEINWYLYDEILACINSISSIYSQLTCDSIQFLLSEDNISNLNNNSNNNNNDNKWKKPSNLVKNSFVFIKIIEDYNNTFNNTSNIKTNEIINNLHQLNYNINLHYSNFLIQLIVLIKDIWLINLNDYQLNKLPKFNNTYLRILIYINNEFKILKNLLLSSSLSSSSSSSSTLDSNSNSNSLNYSLNSIQIFLNSMLCYYLSINYYYKNSNENQNLGISIGLIKYVLLITLDQDKFSSKFKTTSSISSSIDKKLNGENKKENKFKKLINLKKDSKNDNNNSNQEKDSNIFKEIKLNKLLNNNLDNYLKILIIKLINLLKLLNFKFEKENNNLKFDKILNNLNEIESNYLFNSNNLPTGLNIPINFIKFNPICLSSSSSSSYSNNDSINTNLNLNSDKNYF</sequence>
<comment type="caution">
    <text evidence="1">The sequence shown here is derived from an EMBL/GenBank/DDBJ whole genome shotgun (WGS) entry which is preliminary data.</text>
</comment>
<accession>A0ACB5TIL2</accession>
<reference evidence="1" key="1">
    <citation type="submission" date="2023-04" db="EMBL/GenBank/DDBJ databases">
        <title>Candida boidinii NBRC 1967.</title>
        <authorList>
            <person name="Ichikawa N."/>
            <person name="Sato H."/>
            <person name="Tonouchi N."/>
        </authorList>
    </citation>
    <scope>NUCLEOTIDE SEQUENCE</scope>
    <source>
        <strain evidence="1">NBRC 1967</strain>
    </source>
</reference>
<keyword evidence="2" id="KW-1185">Reference proteome</keyword>
<evidence type="ECO:0000313" key="1">
    <source>
        <dbReference type="EMBL" id="GME89174.1"/>
    </source>
</evidence>
<gene>
    <name evidence="1" type="ORF">Cboi01_000129300</name>
</gene>
<name>A0ACB5TIL2_CANBO</name>